<evidence type="ECO:0000259" key="6">
    <source>
        <dbReference type="PROSITE" id="PS51918"/>
    </source>
</evidence>
<evidence type="ECO:0000256" key="5">
    <source>
        <dbReference type="ARBA" id="ARBA00023014"/>
    </source>
</evidence>
<protein>
    <recommendedName>
        <fullName evidence="6">Radical SAM core domain-containing protein</fullName>
    </recommendedName>
</protein>
<dbReference type="GO" id="GO:0003824">
    <property type="term" value="F:catalytic activity"/>
    <property type="evidence" value="ECO:0007669"/>
    <property type="project" value="InterPro"/>
</dbReference>
<dbReference type="GO" id="GO:0046872">
    <property type="term" value="F:metal ion binding"/>
    <property type="evidence" value="ECO:0007669"/>
    <property type="project" value="UniProtKB-KW"/>
</dbReference>
<comment type="cofactor">
    <cofactor evidence="1">
        <name>[4Fe-4S] cluster</name>
        <dbReference type="ChEBI" id="CHEBI:49883"/>
    </cofactor>
</comment>
<evidence type="ECO:0000256" key="3">
    <source>
        <dbReference type="ARBA" id="ARBA00022723"/>
    </source>
</evidence>
<name>A0A382UTC3_9ZZZZ</name>
<sequence>DINALPSPGWHVFDMEKYVKHYSETFVHADRHNSCSIMTSRGCPFHCTFCSSFTLHGREMRYFGADWTKKVMTELYEKYGVTEFIIQDDMFTIHKQRTIEMLTELQSLPIPDMALSVKNALSVNTLNEDVVDALCKTGLETAYLAVESGSKYVNHHIIKKRVNLDRVPEVIEMFRKWDVPTCSFFIMGFPGETKNMMEESIAFAESINSDWCTFNAVKPLVGTPLYDEMLSEGYIDHSPEYWSQTAYGQREFDTKEVQKEELNNLLYDSNIRINFLNNYNFRVGNYSKTT</sequence>
<evidence type="ECO:0000313" key="7">
    <source>
        <dbReference type="EMBL" id="SVD37506.1"/>
    </source>
</evidence>
<dbReference type="Gene3D" id="3.80.30.20">
    <property type="entry name" value="tm_1862 like domain"/>
    <property type="match status" value="1"/>
</dbReference>
<dbReference type="InterPro" id="IPR023404">
    <property type="entry name" value="rSAM_horseshoe"/>
</dbReference>
<evidence type="ECO:0000256" key="1">
    <source>
        <dbReference type="ARBA" id="ARBA00001966"/>
    </source>
</evidence>
<dbReference type="EMBL" id="UINC01146652">
    <property type="protein sequence ID" value="SVD37506.1"/>
    <property type="molecule type" value="Genomic_DNA"/>
</dbReference>
<dbReference type="PROSITE" id="PS51918">
    <property type="entry name" value="RADICAL_SAM"/>
    <property type="match status" value="1"/>
</dbReference>
<feature type="domain" description="Radical SAM core" evidence="6">
    <location>
        <begin position="28"/>
        <end position="260"/>
    </location>
</feature>
<dbReference type="SFLD" id="SFLDG01082">
    <property type="entry name" value="B12-binding_domain_containing"/>
    <property type="match status" value="1"/>
</dbReference>
<evidence type="ECO:0000256" key="4">
    <source>
        <dbReference type="ARBA" id="ARBA00023004"/>
    </source>
</evidence>
<feature type="non-terminal residue" evidence="7">
    <location>
        <position position="1"/>
    </location>
</feature>
<dbReference type="InterPro" id="IPR007197">
    <property type="entry name" value="rSAM"/>
</dbReference>
<feature type="non-terminal residue" evidence="7">
    <location>
        <position position="290"/>
    </location>
</feature>
<dbReference type="PANTHER" id="PTHR43409">
    <property type="entry name" value="ANAEROBIC MAGNESIUM-PROTOPORPHYRIN IX MONOMETHYL ESTER CYCLASE-RELATED"/>
    <property type="match status" value="1"/>
</dbReference>
<dbReference type="Pfam" id="PF04055">
    <property type="entry name" value="Radical_SAM"/>
    <property type="match status" value="1"/>
</dbReference>
<dbReference type="SMART" id="SM00729">
    <property type="entry name" value="Elp3"/>
    <property type="match status" value="1"/>
</dbReference>
<organism evidence="7">
    <name type="scientific">marine metagenome</name>
    <dbReference type="NCBI Taxonomy" id="408172"/>
    <lineage>
        <taxon>unclassified sequences</taxon>
        <taxon>metagenomes</taxon>
        <taxon>ecological metagenomes</taxon>
    </lineage>
</organism>
<accession>A0A382UTC3</accession>
<keyword evidence="3" id="KW-0479">Metal-binding</keyword>
<keyword evidence="5" id="KW-0411">Iron-sulfur</keyword>
<dbReference type="PANTHER" id="PTHR43409:SF7">
    <property type="entry name" value="BLL1977 PROTEIN"/>
    <property type="match status" value="1"/>
</dbReference>
<gene>
    <name evidence="7" type="ORF">METZ01_LOCUS390360</name>
</gene>
<dbReference type="SUPFAM" id="SSF102114">
    <property type="entry name" value="Radical SAM enzymes"/>
    <property type="match status" value="1"/>
</dbReference>
<proteinExistence type="predicted"/>
<reference evidence="7" key="1">
    <citation type="submission" date="2018-05" db="EMBL/GenBank/DDBJ databases">
        <authorList>
            <person name="Lanie J.A."/>
            <person name="Ng W.-L."/>
            <person name="Kazmierczak K.M."/>
            <person name="Andrzejewski T.M."/>
            <person name="Davidsen T.M."/>
            <person name="Wayne K.J."/>
            <person name="Tettelin H."/>
            <person name="Glass J.I."/>
            <person name="Rusch D."/>
            <person name="Podicherti R."/>
            <person name="Tsui H.-C.T."/>
            <person name="Winkler M.E."/>
        </authorList>
    </citation>
    <scope>NUCLEOTIDE SEQUENCE</scope>
</reference>
<dbReference type="InterPro" id="IPR051198">
    <property type="entry name" value="BchE-like"/>
</dbReference>
<keyword evidence="4" id="KW-0408">Iron</keyword>
<dbReference type="SFLD" id="SFLDS00029">
    <property type="entry name" value="Radical_SAM"/>
    <property type="match status" value="1"/>
</dbReference>
<dbReference type="GO" id="GO:0051536">
    <property type="term" value="F:iron-sulfur cluster binding"/>
    <property type="evidence" value="ECO:0007669"/>
    <property type="project" value="UniProtKB-KW"/>
</dbReference>
<evidence type="ECO:0000256" key="2">
    <source>
        <dbReference type="ARBA" id="ARBA00022691"/>
    </source>
</evidence>
<dbReference type="AlphaFoldDB" id="A0A382UTC3"/>
<keyword evidence="2" id="KW-0949">S-adenosyl-L-methionine</keyword>
<dbReference type="GO" id="GO:0005829">
    <property type="term" value="C:cytosol"/>
    <property type="evidence" value="ECO:0007669"/>
    <property type="project" value="TreeGrafter"/>
</dbReference>
<dbReference type="CDD" id="cd01335">
    <property type="entry name" value="Radical_SAM"/>
    <property type="match status" value="1"/>
</dbReference>
<dbReference type="InterPro" id="IPR006638">
    <property type="entry name" value="Elp3/MiaA/NifB-like_rSAM"/>
</dbReference>
<dbReference type="InterPro" id="IPR058240">
    <property type="entry name" value="rSAM_sf"/>
</dbReference>